<dbReference type="CDD" id="cd00683">
    <property type="entry name" value="Trans_IPPS_HH"/>
    <property type="match status" value="1"/>
</dbReference>
<dbReference type="Pfam" id="PF00494">
    <property type="entry name" value="SQS_PSY"/>
    <property type="match status" value="1"/>
</dbReference>
<dbReference type="AlphaFoldDB" id="A0A7W8JDA0"/>
<reference evidence="2 3" key="1">
    <citation type="submission" date="2020-08" db="EMBL/GenBank/DDBJ databases">
        <title>Genomic Encyclopedia of Type Strains, Phase IV (KMG-V): Genome sequencing to study the core and pangenomes of soil and plant-associated prokaryotes.</title>
        <authorList>
            <person name="Whitman W."/>
        </authorList>
    </citation>
    <scope>NUCLEOTIDE SEQUENCE [LARGE SCALE GENOMIC DNA]</scope>
    <source>
        <strain evidence="2 3">M8US30</strain>
    </source>
</reference>
<dbReference type="PROSITE" id="PS01044">
    <property type="entry name" value="SQUALEN_PHYTOEN_SYN_1"/>
    <property type="match status" value="1"/>
</dbReference>
<dbReference type="InterPro" id="IPR044843">
    <property type="entry name" value="Trans_IPPS_bact-type"/>
</dbReference>
<accession>A0A7W8JDA0</accession>
<gene>
    <name evidence="2" type="ORF">HDF10_003750</name>
</gene>
<proteinExistence type="predicted"/>
<dbReference type="Gene3D" id="1.10.600.10">
    <property type="entry name" value="Farnesyl Diphosphate Synthase"/>
    <property type="match status" value="1"/>
</dbReference>
<organism evidence="2 3">
    <name type="scientific">Tunturiibacter lichenicola</name>
    <dbReference type="NCBI Taxonomy" id="2051959"/>
    <lineage>
        <taxon>Bacteria</taxon>
        <taxon>Pseudomonadati</taxon>
        <taxon>Acidobacteriota</taxon>
        <taxon>Terriglobia</taxon>
        <taxon>Terriglobales</taxon>
        <taxon>Acidobacteriaceae</taxon>
        <taxon>Tunturiibacter</taxon>
    </lineage>
</organism>
<dbReference type="Proteomes" id="UP000569092">
    <property type="component" value="Unassembled WGS sequence"/>
</dbReference>
<evidence type="ECO:0000313" key="3">
    <source>
        <dbReference type="Proteomes" id="UP000569092"/>
    </source>
</evidence>
<dbReference type="EC" id="2.5.1.32" evidence="2"/>
<sequence>MTIVEAYAVCTGIAQREAKNFYYSFRVLPEPKRDAMCAVYAFMRRADDISDEETMPVVERRVVMSEWLSAWREARRSGVSDDPVFVALNDTQKRFAIPDALLEDLVRGTTMDLEESQADVILVTDTVADKTQTLQVYEDFEGLYRYCYLVASVVGLVCIRIFGYSDPRAEVLAEKTGVAFQLTNILRDVSEDAERGRIYLPLQDLTAGRVEVKQLLQVVRREAETKVVRSLLAQEAARALMYYAAAEELLPLIDKDSRAALWVLVTIYRGLLERIMAKNYDVFSERVSVPTSRKLLILAQGMGMAVRNRMVL</sequence>
<dbReference type="InterPro" id="IPR033904">
    <property type="entry name" value="Trans_IPPS_HH"/>
</dbReference>
<dbReference type="SFLD" id="SFLDS00005">
    <property type="entry name" value="Isoprenoid_Synthase_Type_I"/>
    <property type="match status" value="1"/>
</dbReference>
<dbReference type="InterPro" id="IPR019845">
    <property type="entry name" value="Squalene/phytoene_synthase_CS"/>
</dbReference>
<keyword evidence="1 2" id="KW-0808">Transferase</keyword>
<evidence type="ECO:0000313" key="2">
    <source>
        <dbReference type="EMBL" id="MBB5345749.1"/>
    </source>
</evidence>
<dbReference type="InterPro" id="IPR008949">
    <property type="entry name" value="Isoprenoid_synthase_dom_sf"/>
</dbReference>
<protein>
    <submittedName>
        <fullName evidence="2">Phytoene synthase</fullName>
        <ecNumber evidence="2">2.5.1.32</ecNumber>
    </submittedName>
</protein>
<dbReference type="GO" id="GO:0051996">
    <property type="term" value="F:squalene synthase [NAD(P)H] activity"/>
    <property type="evidence" value="ECO:0007669"/>
    <property type="project" value="InterPro"/>
</dbReference>
<dbReference type="SFLD" id="SFLDG01212">
    <property type="entry name" value="Phytoene_synthase_like"/>
    <property type="match status" value="1"/>
</dbReference>
<name>A0A7W8JDA0_9BACT</name>
<evidence type="ECO:0000256" key="1">
    <source>
        <dbReference type="ARBA" id="ARBA00022679"/>
    </source>
</evidence>
<dbReference type="EMBL" id="JACHDZ010000007">
    <property type="protein sequence ID" value="MBB5345749.1"/>
    <property type="molecule type" value="Genomic_DNA"/>
</dbReference>
<comment type="caution">
    <text evidence="2">The sequence shown here is derived from an EMBL/GenBank/DDBJ whole genome shotgun (WGS) entry which is preliminary data.</text>
</comment>
<dbReference type="InterPro" id="IPR002060">
    <property type="entry name" value="Squ/phyt_synthse"/>
</dbReference>
<dbReference type="GO" id="GO:0004311">
    <property type="term" value="F:geranylgeranyl diphosphate synthase activity"/>
    <property type="evidence" value="ECO:0007669"/>
    <property type="project" value="InterPro"/>
</dbReference>
<dbReference type="GO" id="GO:0016117">
    <property type="term" value="P:carotenoid biosynthetic process"/>
    <property type="evidence" value="ECO:0007669"/>
    <property type="project" value="UniProtKB-ARBA"/>
</dbReference>
<dbReference type="PANTHER" id="PTHR31480">
    <property type="entry name" value="BIFUNCTIONAL LYCOPENE CYCLASE/PHYTOENE SYNTHASE"/>
    <property type="match status" value="1"/>
</dbReference>
<dbReference type="SFLD" id="SFLDG01018">
    <property type="entry name" value="Squalene/Phytoene_Synthase_Lik"/>
    <property type="match status" value="1"/>
</dbReference>
<dbReference type="SUPFAM" id="SSF48576">
    <property type="entry name" value="Terpenoid synthases"/>
    <property type="match status" value="1"/>
</dbReference>